<protein>
    <recommendedName>
        <fullName evidence="1">Calcium-transporting P-type ATPase N-terminal autoinhibitory domain-containing protein</fullName>
    </recommendedName>
</protein>
<keyword evidence="3" id="KW-1185">Reference proteome</keyword>
<dbReference type="STRING" id="40149.A0A0E0F9C1"/>
<name>A0A0E0F9C1_9ORYZ</name>
<dbReference type="Gramene" id="OMERI12G01140.1">
    <property type="protein sequence ID" value="OMERI12G01140.1"/>
    <property type="gene ID" value="OMERI12G01140"/>
</dbReference>
<proteinExistence type="predicted"/>
<evidence type="ECO:0000313" key="3">
    <source>
        <dbReference type="Proteomes" id="UP000008021"/>
    </source>
</evidence>
<evidence type="ECO:0000259" key="1">
    <source>
        <dbReference type="Pfam" id="PF12515"/>
    </source>
</evidence>
<dbReference type="Pfam" id="PF12515">
    <property type="entry name" value="CaATP_NAI"/>
    <property type="match status" value="1"/>
</dbReference>
<dbReference type="HOGENOM" id="CLU_184055_1_0_1"/>
<evidence type="ECO:0000313" key="2">
    <source>
        <dbReference type="EnsemblPlants" id="OMERI12G01140.1"/>
    </source>
</evidence>
<dbReference type="Proteomes" id="UP000008021">
    <property type="component" value="Chromosome 12"/>
</dbReference>
<accession>A0A0E0F9C1</accession>
<reference evidence="2" key="1">
    <citation type="submission" date="2015-04" db="UniProtKB">
        <authorList>
            <consortium name="EnsemblPlants"/>
        </authorList>
    </citation>
    <scope>IDENTIFICATION</scope>
</reference>
<sequence length="80" mass="9684">MEKLDRYLQENFDVPAKNPSEEAQRRWRQAVGTIVKNRRRRFRWVPDLDRRSLDKAPKISWEITFTISPRFFSFTGLTVK</sequence>
<reference evidence="2" key="2">
    <citation type="submission" date="2018-05" db="EMBL/GenBank/DDBJ databases">
        <title>OmerRS3 (Oryza meridionalis Reference Sequence Version 3).</title>
        <authorList>
            <person name="Zhang J."/>
            <person name="Kudrna D."/>
            <person name="Lee S."/>
            <person name="Talag J."/>
            <person name="Welchert J."/>
            <person name="Wing R.A."/>
        </authorList>
    </citation>
    <scope>NUCLEOTIDE SEQUENCE [LARGE SCALE GENOMIC DNA]</scope>
    <source>
        <strain evidence="2">cv. OR44</strain>
    </source>
</reference>
<dbReference type="Gene3D" id="1.20.5.170">
    <property type="match status" value="1"/>
</dbReference>
<dbReference type="EnsemblPlants" id="OMERI12G01140.1">
    <property type="protein sequence ID" value="OMERI12G01140.1"/>
    <property type="gene ID" value="OMERI12G01140"/>
</dbReference>
<dbReference type="AlphaFoldDB" id="A0A0E0F9C1"/>
<dbReference type="GO" id="GO:0005516">
    <property type="term" value="F:calmodulin binding"/>
    <property type="evidence" value="ECO:0007669"/>
    <property type="project" value="InterPro"/>
</dbReference>
<feature type="domain" description="Calcium-transporting P-type ATPase N-terminal autoinhibitory" evidence="1">
    <location>
        <begin position="8"/>
        <end position="52"/>
    </location>
</feature>
<dbReference type="InterPro" id="IPR024750">
    <property type="entry name" value="Ca_ATPase_N_dom"/>
</dbReference>
<organism evidence="2">
    <name type="scientific">Oryza meridionalis</name>
    <dbReference type="NCBI Taxonomy" id="40149"/>
    <lineage>
        <taxon>Eukaryota</taxon>
        <taxon>Viridiplantae</taxon>
        <taxon>Streptophyta</taxon>
        <taxon>Embryophyta</taxon>
        <taxon>Tracheophyta</taxon>
        <taxon>Spermatophyta</taxon>
        <taxon>Magnoliopsida</taxon>
        <taxon>Liliopsida</taxon>
        <taxon>Poales</taxon>
        <taxon>Poaceae</taxon>
        <taxon>BOP clade</taxon>
        <taxon>Oryzoideae</taxon>
        <taxon>Oryzeae</taxon>
        <taxon>Oryzinae</taxon>
        <taxon>Oryza</taxon>
    </lineage>
</organism>